<dbReference type="EMBL" id="UYSL01019927">
    <property type="protein sequence ID" value="VDL71385.1"/>
    <property type="molecule type" value="Genomic_DNA"/>
</dbReference>
<sequence>MLSPELDDVGILDTSGVDLSSGDVNGSTDVDAGADSSDGGLGPSDEQVRASMIHLLNPVLGSAFGSSVIEEGGNSKRKTEEGGSGGAAKKHRWMTVDELEESRFGRSKSYGRVHCKATYRCADCIDFWLGIGPLKRMYFAHLSPDFVTLARTKRTDSMRSEWNTMLHQCFPDYVKAKSRGWQPSHEDETEGVVPAIESPEIKAEE</sequence>
<feature type="region of interest" description="Disordered" evidence="1">
    <location>
        <begin position="70"/>
        <end position="90"/>
    </location>
</feature>
<dbReference type="Proteomes" id="UP000271162">
    <property type="component" value="Unassembled WGS sequence"/>
</dbReference>
<reference evidence="4" key="1">
    <citation type="submission" date="2017-02" db="UniProtKB">
        <authorList>
            <consortium name="WormBaseParasite"/>
        </authorList>
    </citation>
    <scope>IDENTIFICATION</scope>
</reference>
<feature type="region of interest" description="Disordered" evidence="1">
    <location>
        <begin position="181"/>
        <end position="205"/>
    </location>
</feature>
<keyword evidence="3" id="KW-1185">Reference proteome</keyword>
<feature type="region of interest" description="Disordered" evidence="1">
    <location>
        <begin position="1"/>
        <end position="44"/>
    </location>
</feature>
<organism evidence="4">
    <name type="scientific">Nippostrongylus brasiliensis</name>
    <name type="common">Rat hookworm</name>
    <dbReference type="NCBI Taxonomy" id="27835"/>
    <lineage>
        <taxon>Eukaryota</taxon>
        <taxon>Metazoa</taxon>
        <taxon>Ecdysozoa</taxon>
        <taxon>Nematoda</taxon>
        <taxon>Chromadorea</taxon>
        <taxon>Rhabditida</taxon>
        <taxon>Rhabditina</taxon>
        <taxon>Rhabditomorpha</taxon>
        <taxon>Strongyloidea</taxon>
        <taxon>Heligmosomidae</taxon>
        <taxon>Nippostrongylus</taxon>
    </lineage>
</organism>
<accession>A0A0N4XXQ6</accession>
<dbReference type="AlphaFoldDB" id="A0A0N4XXQ6"/>
<proteinExistence type="predicted"/>
<evidence type="ECO:0000313" key="3">
    <source>
        <dbReference type="Proteomes" id="UP000271162"/>
    </source>
</evidence>
<feature type="compositionally biased region" description="Low complexity" evidence="1">
    <location>
        <begin position="26"/>
        <end position="38"/>
    </location>
</feature>
<evidence type="ECO:0000313" key="2">
    <source>
        <dbReference type="EMBL" id="VDL71385.1"/>
    </source>
</evidence>
<feature type="compositionally biased region" description="Acidic residues" evidence="1">
    <location>
        <begin position="1"/>
        <end position="10"/>
    </location>
</feature>
<evidence type="ECO:0000313" key="4">
    <source>
        <dbReference type="WBParaSite" id="NBR_0000779501-mRNA-1"/>
    </source>
</evidence>
<evidence type="ECO:0000256" key="1">
    <source>
        <dbReference type="SAM" id="MobiDB-lite"/>
    </source>
</evidence>
<gene>
    <name evidence="2" type="ORF">NBR_LOCUS7796</name>
</gene>
<protein>
    <submittedName>
        <fullName evidence="4">Transcription factor lin-26 (inferred by orthology to a C. elegans protein)</fullName>
    </submittedName>
</protein>
<reference evidence="2 3" key="2">
    <citation type="submission" date="2018-11" db="EMBL/GenBank/DDBJ databases">
        <authorList>
            <consortium name="Pathogen Informatics"/>
        </authorList>
    </citation>
    <scope>NUCLEOTIDE SEQUENCE [LARGE SCALE GENOMIC DNA]</scope>
</reference>
<name>A0A0N4XXQ6_NIPBR</name>
<dbReference type="WBParaSite" id="NBR_0000779501-mRNA-1">
    <property type="protein sequence ID" value="NBR_0000779501-mRNA-1"/>
    <property type="gene ID" value="NBR_0000779501"/>
</dbReference>